<evidence type="ECO:0000313" key="6">
    <source>
        <dbReference type="EMBL" id="QEK12137.1"/>
    </source>
</evidence>
<keyword evidence="3" id="KW-0378">Hydrolase</keyword>
<keyword evidence="6" id="KW-0031">Aminopeptidase</keyword>
<dbReference type="EMBL" id="CP042243">
    <property type="protein sequence ID" value="QEK12137.1"/>
    <property type="molecule type" value="Genomic_DNA"/>
</dbReference>
<feature type="domain" description="Creatinase N-terminal" evidence="5">
    <location>
        <begin position="4"/>
        <end position="127"/>
    </location>
</feature>
<evidence type="ECO:0000259" key="5">
    <source>
        <dbReference type="Pfam" id="PF01321"/>
    </source>
</evidence>
<sequence>MLRRLSKLREILKKKNLDAAIIYKPENRRYISQFTGTSGYALITVDRAFLITDFRYIEQSRKECKEYEIIEHSNNYSIYSILNELSINRLGFEDDFVTYMQYKEFSEKLNNIELVPLDGAINILRKIKYEEEINNIEKAAIIADEAFGYICEYIKPGISEKDIALELENYMKRKGATATSFTTIVASGVRSSLPHGVASDKLVEKGDFITIDFGCIYNGYCSDMTRTIVLGKANDKQKEIYNIVLEAQLRALDAIKPGITGMDADKIARDFIKSKGYGENFGHGLGHGVGLEIHEDPRLSPTGKDTLQSGMVVTDEPGIYIPDFGGVRIEDLVVITKTGNRVLSKSPKQLLEL</sequence>
<dbReference type="OrthoDB" id="9806388at2"/>
<gene>
    <name evidence="6" type="ORF">FQB35_06980</name>
</gene>
<dbReference type="Gene3D" id="3.40.350.10">
    <property type="entry name" value="Creatinase/prolidase N-terminal domain"/>
    <property type="match status" value="1"/>
</dbReference>
<proteinExistence type="inferred from homology"/>
<evidence type="ECO:0000259" key="4">
    <source>
        <dbReference type="Pfam" id="PF00557"/>
    </source>
</evidence>
<evidence type="ECO:0000313" key="7">
    <source>
        <dbReference type="Proteomes" id="UP000324646"/>
    </source>
</evidence>
<dbReference type="GO" id="GO:0008235">
    <property type="term" value="F:metalloexopeptidase activity"/>
    <property type="evidence" value="ECO:0007669"/>
    <property type="project" value="UniProtKB-ARBA"/>
</dbReference>
<evidence type="ECO:0000256" key="2">
    <source>
        <dbReference type="ARBA" id="ARBA00022723"/>
    </source>
</evidence>
<reference evidence="6 7" key="1">
    <citation type="submission" date="2019-07" db="EMBL/GenBank/DDBJ databases">
        <title>Complete genome of Crassaminicella thermophila SY095.</title>
        <authorList>
            <person name="Li X."/>
        </authorList>
    </citation>
    <scope>NUCLEOTIDE SEQUENCE [LARGE SCALE GENOMIC DNA]</scope>
    <source>
        <strain evidence="6 7">SY095</strain>
    </source>
</reference>
<dbReference type="Pfam" id="PF00557">
    <property type="entry name" value="Peptidase_M24"/>
    <property type="match status" value="1"/>
</dbReference>
<dbReference type="PANTHER" id="PTHR46112">
    <property type="entry name" value="AMINOPEPTIDASE"/>
    <property type="match status" value="1"/>
</dbReference>
<feature type="domain" description="Peptidase M24" evidence="4">
    <location>
        <begin position="135"/>
        <end position="337"/>
    </location>
</feature>
<protein>
    <submittedName>
        <fullName evidence="6">Aminopeptidase P family protein</fullName>
    </submittedName>
</protein>
<dbReference type="InterPro" id="IPR036005">
    <property type="entry name" value="Creatinase/aminopeptidase-like"/>
</dbReference>
<organism evidence="6 7">
    <name type="scientific">Crassaminicella thermophila</name>
    <dbReference type="NCBI Taxonomy" id="2599308"/>
    <lineage>
        <taxon>Bacteria</taxon>
        <taxon>Bacillati</taxon>
        <taxon>Bacillota</taxon>
        <taxon>Clostridia</taxon>
        <taxon>Eubacteriales</taxon>
        <taxon>Clostridiaceae</taxon>
        <taxon>Crassaminicella</taxon>
    </lineage>
</organism>
<keyword evidence="2" id="KW-0479">Metal-binding</keyword>
<dbReference type="Pfam" id="PF01321">
    <property type="entry name" value="Creatinase_N"/>
    <property type="match status" value="1"/>
</dbReference>
<dbReference type="PANTHER" id="PTHR46112:SF3">
    <property type="entry name" value="AMINOPEPTIDASE YPDF"/>
    <property type="match status" value="1"/>
</dbReference>
<dbReference type="SUPFAM" id="SSF55920">
    <property type="entry name" value="Creatinase/aminopeptidase"/>
    <property type="match status" value="1"/>
</dbReference>
<dbReference type="Gene3D" id="3.90.230.10">
    <property type="entry name" value="Creatinase/methionine aminopeptidase superfamily"/>
    <property type="match status" value="1"/>
</dbReference>
<keyword evidence="6" id="KW-0645">Protease</keyword>
<dbReference type="InterPro" id="IPR000587">
    <property type="entry name" value="Creatinase_N"/>
</dbReference>
<dbReference type="InterPro" id="IPR001131">
    <property type="entry name" value="Peptidase_M24B_aminopep-P_CS"/>
</dbReference>
<dbReference type="FunFam" id="3.90.230.10:FF:000014">
    <property type="entry name" value="Aminopeptidase P family protein"/>
    <property type="match status" value="1"/>
</dbReference>
<comment type="similarity">
    <text evidence="1">Belongs to the peptidase M24B family.</text>
</comment>
<evidence type="ECO:0000256" key="3">
    <source>
        <dbReference type="ARBA" id="ARBA00022801"/>
    </source>
</evidence>
<evidence type="ECO:0000256" key="1">
    <source>
        <dbReference type="ARBA" id="ARBA00008766"/>
    </source>
</evidence>
<dbReference type="PROSITE" id="PS00491">
    <property type="entry name" value="PROLINE_PEPTIDASE"/>
    <property type="match status" value="1"/>
</dbReference>
<dbReference type="GO" id="GO:0046872">
    <property type="term" value="F:metal ion binding"/>
    <property type="evidence" value="ECO:0007669"/>
    <property type="project" value="UniProtKB-KW"/>
</dbReference>
<dbReference type="KEGG" id="crs:FQB35_06980"/>
<dbReference type="PRINTS" id="PR00599">
    <property type="entry name" value="MAPEPTIDASE"/>
</dbReference>
<keyword evidence="7" id="KW-1185">Reference proteome</keyword>
<name>A0A5C0SEH0_CRATE</name>
<dbReference type="InterPro" id="IPR029149">
    <property type="entry name" value="Creatin/AminoP/Spt16_N"/>
</dbReference>
<dbReference type="AlphaFoldDB" id="A0A5C0SEH0"/>
<dbReference type="InterPro" id="IPR000994">
    <property type="entry name" value="Pept_M24"/>
</dbReference>
<accession>A0A5C0SEH0</accession>
<dbReference type="Proteomes" id="UP000324646">
    <property type="component" value="Chromosome"/>
</dbReference>
<dbReference type="InterPro" id="IPR001714">
    <property type="entry name" value="Pept_M24_MAP"/>
</dbReference>
<dbReference type="InterPro" id="IPR050659">
    <property type="entry name" value="Peptidase_M24B"/>
</dbReference>
<dbReference type="CDD" id="cd01092">
    <property type="entry name" value="APP-like"/>
    <property type="match status" value="1"/>
</dbReference>
<dbReference type="GO" id="GO:0004177">
    <property type="term" value="F:aminopeptidase activity"/>
    <property type="evidence" value="ECO:0007669"/>
    <property type="project" value="UniProtKB-KW"/>
</dbReference>